<name>A0A383DM87_9ZZZZ</name>
<dbReference type="EMBL" id="UINC01218363">
    <property type="protein sequence ID" value="SVE45345.1"/>
    <property type="molecule type" value="Genomic_DNA"/>
</dbReference>
<feature type="non-terminal residue" evidence="2">
    <location>
        <position position="68"/>
    </location>
</feature>
<proteinExistence type="predicted"/>
<accession>A0A383DM87</accession>
<feature type="transmembrane region" description="Helical" evidence="1">
    <location>
        <begin position="6"/>
        <end position="27"/>
    </location>
</feature>
<protein>
    <submittedName>
        <fullName evidence="2">Uncharacterized protein</fullName>
    </submittedName>
</protein>
<sequence>MGKDFSWLGFGGGWLFAAACPSGCGIVQLKGGRTEMKTNYLSITRTDPFTAPSQLNPLKCLMSQKSTL</sequence>
<gene>
    <name evidence="2" type="ORF">METZ01_LOCUS498199</name>
</gene>
<dbReference type="AlphaFoldDB" id="A0A383DM87"/>
<evidence type="ECO:0000313" key="2">
    <source>
        <dbReference type="EMBL" id="SVE45345.1"/>
    </source>
</evidence>
<keyword evidence="1" id="KW-1133">Transmembrane helix</keyword>
<dbReference type="PROSITE" id="PS51257">
    <property type="entry name" value="PROKAR_LIPOPROTEIN"/>
    <property type="match status" value="1"/>
</dbReference>
<organism evidence="2">
    <name type="scientific">marine metagenome</name>
    <dbReference type="NCBI Taxonomy" id="408172"/>
    <lineage>
        <taxon>unclassified sequences</taxon>
        <taxon>metagenomes</taxon>
        <taxon>ecological metagenomes</taxon>
    </lineage>
</organism>
<reference evidence="2" key="1">
    <citation type="submission" date="2018-05" db="EMBL/GenBank/DDBJ databases">
        <authorList>
            <person name="Lanie J.A."/>
            <person name="Ng W.-L."/>
            <person name="Kazmierczak K.M."/>
            <person name="Andrzejewski T.M."/>
            <person name="Davidsen T.M."/>
            <person name="Wayne K.J."/>
            <person name="Tettelin H."/>
            <person name="Glass J.I."/>
            <person name="Rusch D."/>
            <person name="Podicherti R."/>
            <person name="Tsui H.-C.T."/>
            <person name="Winkler M.E."/>
        </authorList>
    </citation>
    <scope>NUCLEOTIDE SEQUENCE</scope>
</reference>
<evidence type="ECO:0000256" key="1">
    <source>
        <dbReference type="SAM" id="Phobius"/>
    </source>
</evidence>
<keyword evidence="1" id="KW-0812">Transmembrane</keyword>
<keyword evidence="1" id="KW-0472">Membrane</keyword>